<feature type="region of interest" description="Disordered" evidence="1">
    <location>
        <begin position="144"/>
        <end position="225"/>
    </location>
</feature>
<accession>A0A9W4GEY0</accession>
<evidence type="ECO:0000313" key="3">
    <source>
        <dbReference type="Proteomes" id="UP000683417"/>
    </source>
</evidence>
<evidence type="ECO:0000313" key="2">
    <source>
        <dbReference type="EMBL" id="CAD6502251.1"/>
    </source>
</evidence>
<feature type="compositionally biased region" description="Basic and acidic residues" evidence="1">
    <location>
        <begin position="275"/>
        <end position="302"/>
    </location>
</feature>
<protein>
    <submittedName>
        <fullName evidence="2">BgTH12-02490</fullName>
    </submittedName>
</protein>
<dbReference type="EMBL" id="CAJHIT010000005">
    <property type="protein sequence ID" value="CAD6502251.1"/>
    <property type="molecule type" value="Genomic_DNA"/>
</dbReference>
<feature type="region of interest" description="Disordered" evidence="1">
    <location>
        <begin position="1"/>
        <end position="40"/>
    </location>
</feature>
<name>A0A9W4GEY0_BLUGR</name>
<gene>
    <name evidence="2" type="ORF">BGTH12_LOCUS3609</name>
</gene>
<organism evidence="2 3">
    <name type="scientific">Blumeria graminis f. sp. triticale</name>
    <dbReference type="NCBI Taxonomy" id="1689686"/>
    <lineage>
        <taxon>Eukaryota</taxon>
        <taxon>Fungi</taxon>
        <taxon>Dikarya</taxon>
        <taxon>Ascomycota</taxon>
        <taxon>Pezizomycotina</taxon>
        <taxon>Leotiomycetes</taxon>
        <taxon>Erysiphales</taxon>
        <taxon>Erysiphaceae</taxon>
        <taxon>Blumeria</taxon>
    </lineage>
</organism>
<feature type="compositionally biased region" description="Polar residues" evidence="1">
    <location>
        <begin position="24"/>
        <end position="40"/>
    </location>
</feature>
<feature type="compositionally biased region" description="Polar residues" evidence="1">
    <location>
        <begin position="214"/>
        <end position="225"/>
    </location>
</feature>
<comment type="caution">
    <text evidence="2">The sequence shown here is derived from an EMBL/GenBank/DDBJ whole genome shotgun (WGS) entry which is preliminary data.</text>
</comment>
<sequence length="302" mass="33253">MKHSVPWDKNPFPRDSKHGAGRSVSISSRTPSIFSTTPELSTAMISAETEVYTYNTEDEPRRASYYSGSISSKKLPVGGDATKMHGDNPLHIPLWKNTEQTEDSSTSEKKASKKNRKSGPESMIFSQSNFLSKATTSILTSLKSPLRKKSHDSIPISSPMLDKNDPHNNFYGPRNPSMPSSPARTLKEPAFPVTSRKNSKNLDPADALPLRSFESYSNPSSPHTQLAFAENSNQLGLPRSGDFDAVSSAGSAGSTVYSPYLPTTHTTPVTPRMMSRSEIKAQKKLEAKKPITDMVQRDEDMW</sequence>
<proteinExistence type="predicted"/>
<reference evidence="2" key="1">
    <citation type="submission" date="2020-10" db="EMBL/GenBank/DDBJ databases">
        <authorList>
            <person name="Muller C M."/>
        </authorList>
    </citation>
    <scope>NUCLEOTIDE SEQUENCE</scope>
    <source>
        <strain evidence="2">THUN-12</strain>
    </source>
</reference>
<feature type="region of interest" description="Disordered" evidence="1">
    <location>
        <begin position="239"/>
        <end position="302"/>
    </location>
</feature>
<dbReference type="AlphaFoldDB" id="A0A9W4GEY0"/>
<dbReference type="Proteomes" id="UP000683417">
    <property type="component" value="Unassembled WGS sequence"/>
</dbReference>
<feature type="region of interest" description="Disordered" evidence="1">
    <location>
        <begin position="77"/>
        <end position="127"/>
    </location>
</feature>
<evidence type="ECO:0000256" key="1">
    <source>
        <dbReference type="SAM" id="MobiDB-lite"/>
    </source>
</evidence>
<feature type="compositionally biased region" description="Low complexity" evidence="1">
    <location>
        <begin position="243"/>
        <end position="254"/>
    </location>
</feature>
<feature type="compositionally biased region" description="Polar residues" evidence="1">
    <location>
        <begin position="255"/>
        <end position="269"/>
    </location>
</feature>